<dbReference type="InterPro" id="IPR033053">
    <property type="entry name" value="Hir3/CABIN1"/>
</dbReference>
<protein>
    <recommendedName>
        <fullName evidence="4">Histone transcription regulator 3 homolog</fullName>
    </recommendedName>
</protein>
<keyword evidence="8" id="KW-1185">Reference proteome</keyword>
<feature type="compositionally biased region" description="Acidic residues" evidence="6">
    <location>
        <begin position="1930"/>
        <end position="1939"/>
    </location>
</feature>
<feature type="compositionally biased region" description="Acidic residues" evidence="6">
    <location>
        <begin position="1890"/>
        <end position="1907"/>
    </location>
</feature>
<feature type="compositionally biased region" description="Basic and acidic residues" evidence="6">
    <location>
        <begin position="348"/>
        <end position="357"/>
    </location>
</feature>
<reference evidence="7 8" key="1">
    <citation type="journal article" date="2024" name="Commun. Biol.">
        <title>Comparative genomic analysis of thermophilic fungi reveals convergent evolutionary adaptations and gene losses.</title>
        <authorList>
            <person name="Steindorff A.S."/>
            <person name="Aguilar-Pontes M.V."/>
            <person name="Robinson A.J."/>
            <person name="Andreopoulos B."/>
            <person name="LaButti K."/>
            <person name="Kuo A."/>
            <person name="Mondo S."/>
            <person name="Riley R."/>
            <person name="Otillar R."/>
            <person name="Haridas S."/>
            <person name="Lipzen A."/>
            <person name="Grimwood J."/>
            <person name="Schmutz J."/>
            <person name="Clum A."/>
            <person name="Reid I.D."/>
            <person name="Moisan M.C."/>
            <person name="Butler G."/>
            <person name="Nguyen T.T.M."/>
            <person name="Dewar K."/>
            <person name="Conant G."/>
            <person name="Drula E."/>
            <person name="Henrissat B."/>
            <person name="Hansel C."/>
            <person name="Singer S."/>
            <person name="Hutchinson M.I."/>
            <person name="de Vries R.P."/>
            <person name="Natvig D.O."/>
            <person name="Powell A.J."/>
            <person name="Tsang A."/>
            <person name="Grigoriev I.V."/>
        </authorList>
    </citation>
    <scope>NUCLEOTIDE SEQUENCE [LARGE SCALE GENOMIC DNA]</scope>
    <source>
        <strain evidence="7 8">ATCC 24622</strain>
    </source>
</reference>
<comment type="similarity">
    <text evidence="3">Belongs to the HIR3 family.</text>
</comment>
<evidence type="ECO:0000256" key="1">
    <source>
        <dbReference type="ARBA" id="ARBA00002687"/>
    </source>
</evidence>
<dbReference type="Proteomes" id="UP001586593">
    <property type="component" value="Unassembled WGS sequence"/>
</dbReference>
<comment type="caution">
    <text evidence="7">The sequence shown here is derived from an EMBL/GenBank/DDBJ whole genome shotgun (WGS) entry which is preliminary data.</text>
</comment>
<gene>
    <name evidence="7" type="ORF">VTK73DRAFT_6853</name>
</gene>
<feature type="region of interest" description="Disordered" evidence="6">
    <location>
        <begin position="318"/>
        <end position="432"/>
    </location>
</feature>
<feature type="compositionally biased region" description="Polar residues" evidence="6">
    <location>
        <begin position="1710"/>
        <end position="1722"/>
    </location>
</feature>
<evidence type="ECO:0000256" key="6">
    <source>
        <dbReference type="SAM" id="MobiDB-lite"/>
    </source>
</evidence>
<comment type="subcellular location">
    <subcellularLocation>
        <location evidence="2">Nucleus</location>
    </subcellularLocation>
</comment>
<feature type="region of interest" description="Disordered" evidence="6">
    <location>
        <begin position="784"/>
        <end position="805"/>
    </location>
</feature>
<keyword evidence="5" id="KW-0539">Nucleus</keyword>
<evidence type="ECO:0000313" key="8">
    <source>
        <dbReference type="Proteomes" id="UP001586593"/>
    </source>
</evidence>
<feature type="compositionally biased region" description="Basic and acidic residues" evidence="6">
    <location>
        <begin position="1839"/>
        <end position="1856"/>
    </location>
</feature>
<proteinExistence type="inferred from homology"/>
<feature type="compositionally biased region" description="Polar residues" evidence="6">
    <location>
        <begin position="1805"/>
        <end position="1822"/>
    </location>
</feature>
<accession>A0ABR3XUN3</accession>
<feature type="compositionally biased region" description="Acidic residues" evidence="6">
    <location>
        <begin position="10"/>
        <end position="19"/>
    </location>
</feature>
<dbReference type="PANTHER" id="PTHR15502">
    <property type="entry name" value="CALCINEURIN-BINDING PROTEIN CABIN 1-RELATED"/>
    <property type="match status" value="1"/>
</dbReference>
<evidence type="ECO:0000256" key="5">
    <source>
        <dbReference type="ARBA" id="ARBA00023242"/>
    </source>
</evidence>
<feature type="compositionally biased region" description="Basic and acidic residues" evidence="6">
    <location>
        <begin position="1780"/>
        <end position="1789"/>
    </location>
</feature>
<sequence length="1958" mass="219381">MPAFSAINLEPEESVDEETDTTKELQVDDALKLFQTALKLHAQGPQFFDEAADAYNALFESEIFTYPESKTEYDRAESQPSAQLPLVPAFDTVEAEADGLGNSLPQALYLAYKNHGQFILDRIQSRLRVAGVQDYSLFEREDLVNEARKALDEFAAALDRDPSDAELWRKTARVAAFLKSVRIKRYSLEAAIEMDDDPAVVDVEPPSLAEALAGEQLREQLEVLYDGMALSHPSMKPFVSRGLPQIYRRHLDPAPFLPDPSTHLAPQGLPVQSAITRRHEIDVAGRSLADLGTSLVQFFMDQGPSADSVHIRLPDEPVRGSKKKMEPGNGVSAFAENTGTGVESGAVPREKTSEQAKVEIGSPSEQKLVVSESPTVLDNPRKERSISLPSRKRSQSAAGLTEQAEEDNGTDTKRSKRTRRRDTIADEAMDSSTLLSTQLQPYQAADQNLFQTTKNILENLGVTDPVTLGRIAEVLDTCATCDERTSKVHNSAAVDIRDSFVNFEEENAKLFLSKKENTQPGLSTFFEHTKLGSQSTYDAPLFDETRDLESLTTKVNEGWLTPQEVAYEWIRVIAHNYATSKWPESLKTAVVQVISHFDKCLYERLLYEAGYGPGSRSNYPIDDEADVVTQMLFELHLDVYESFTNPNNVADEATCVEAKTRLRRWMDLASQAVRRVSHTHEEALSVRFLWAAVSSITLAGIAPREHTLACWENLREYVTTVGSGDISLPNSKVMSELSPSAAEREISKLTTMDFFIGLFQEDVSDPISVIDSLEPVLNPDSVYIPGGANPSAPNGKGDTDPEVDSKRPITECASQGLRDLWKFLKASNIDLRLFLWARLAEAYGKIKYTTKQFSCYLRSIEMIMADFEQDSYLNTQQDARKALLATMLKSLDDLLIQSLSMALNDNTAFDIIDESHLKSTSSALAKLCCLLHMAAMFEDEVRIGIVSSPSSGQSYTSYMTKLREMQVRAWSLLYAVLKVGITQDRQTFPKPENDLADYLAAVHQVLGLRKWCKGSNRTFLKMMRAELLRQKNIENWEDYLGQVLYDLHGLKLGVGVWEVQDHGCPAEKLERRQAMALVDKITVLANRMSMKDLLKSDLKNTIDHMQQAIGSTKSTPQMIHNLRNFTEYLKKPIHPLRLYQALSGTVTVDAVTINSPESELAKHGWFFLLGMIALTKFKAVDLNRRLTPGATDDLRIGATFLRLQLQFTPDRWDAWFRLAECFDYELDEAVLWTADKMNKERAELLKLQRHSIHCYTLALSHSRSWLIKRSPDMVSDEDRETLAELYYKFGMRLYASSREPFAMEPFRHSDYERFCIDNTSAGTYKKIIHEEMSDYKVWKYAAGLFRRAMAKKPKDWKNPYMLAKCLWKMYQKPADSLDEKDRSNQPTVDRVIQALEKTVEVVSALPKPRHGQDPILEPHYKILSIVHKLVVRGDLEAQAGFDILQRQPYAPALGENFTVKNSKEWETYMIKSLRHLRDKDKSNWQHRLVIRHARVLFDDCDDDSRNGQLTEKNDGESYHLAAAKAAFAVLREGMFTKTMVMNVWKCDAERPGRHHVYTERYVRFMMKLLTVMDDRANMEALLRRLRKKGADFYHFNDLWQYSVMSYLGLLRRSYGVPHIEEDAFKNLSQEEFETAADRVNEWANSKEAQDHPGLAAMKDATELKKLNASLMKAAPIDDLIYDSYSWIFKEVGALSQAHEPDAPSLGLETKLQNGAPDQNVGTESVKREISGETLSSAPEQAAESMVLGSLRATSAPPEKMEKQQSSTGDAAPKARKVGIRRPDIMRKAEQVTVRAADNRVKSASLGVSGSKSRHGSLSNDKSNPPPKVAEEEEGSQGGDGEHAVLDEDMDVEMKDGEEGDGDSEVGEGQARDDAADGDTSSTPGSIHDSADDESDLSDVPADSEDDMQQPLLFPNLRRSADAPPASDADSGVEDADDDSSSNTDAGEARSESGGQQAG</sequence>
<feature type="region of interest" description="Disordered" evidence="6">
    <location>
        <begin position="1699"/>
        <end position="1958"/>
    </location>
</feature>
<feature type="region of interest" description="Disordered" evidence="6">
    <location>
        <begin position="1"/>
        <end position="21"/>
    </location>
</feature>
<evidence type="ECO:0000256" key="4">
    <source>
        <dbReference type="ARBA" id="ARBA00014848"/>
    </source>
</evidence>
<name>A0ABR3XUN3_9PEZI</name>
<evidence type="ECO:0000256" key="2">
    <source>
        <dbReference type="ARBA" id="ARBA00004123"/>
    </source>
</evidence>
<evidence type="ECO:0000313" key="7">
    <source>
        <dbReference type="EMBL" id="KAL1879678.1"/>
    </source>
</evidence>
<organism evidence="7 8">
    <name type="scientific">Phialemonium thermophilum</name>
    <dbReference type="NCBI Taxonomy" id="223376"/>
    <lineage>
        <taxon>Eukaryota</taxon>
        <taxon>Fungi</taxon>
        <taxon>Dikarya</taxon>
        <taxon>Ascomycota</taxon>
        <taxon>Pezizomycotina</taxon>
        <taxon>Sordariomycetes</taxon>
        <taxon>Sordariomycetidae</taxon>
        <taxon>Cephalothecales</taxon>
        <taxon>Cephalothecaceae</taxon>
        <taxon>Phialemonium</taxon>
    </lineage>
</organism>
<dbReference type="EMBL" id="JAZHXJ010000040">
    <property type="protein sequence ID" value="KAL1879678.1"/>
    <property type="molecule type" value="Genomic_DNA"/>
</dbReference>
<dbReference type="PANTHER" id="PTHR15502:SF7">
    <property type="entry name" value="CALCINEURIN-BINDING PROTEIN CABIN-1"/>
    <property type="match status" value="1"/>
</dbReference>
<comment type="function">
    <text evidence="1">Has a role in a nucleosome assembly pathway that is required for the integrity of heterochromatin and proper chromosome segregation.</text>
</comment>
<evidence type="ECO:0000256" key="3">
    <source>
        <dbReference type="ARBA" id="ARBA00007335"/>
    </source>
</evidence>